<keyword evidence="3" id="KW-1185">Reference proteome</keyword>
<organism evidence="2 3">
    <name type="scientific">Anisodus tanguticus</name>
    <dbReference type="NCBI Taxonomy" id="243964"/>
    <lineage>
        <taxon>Eukaryota</taxon>
        <taxon>Viridiplantae</taxon>
        <taxon>Streptophyta</taxon>
        <taxon>Embryophyta</taxon>
        <taxon>Tracheophyta</taxon>
        <taxon>Spermatophyta</taxon>
        <taxon>Magnoliopsida</taxon>
        <taxon>eudicotyledons</taxon>
        <taxon>Gunneridae</taxon>
        <taxon>Pentapetalae</taxon>
        <taxon>asterids</taxon>
        <taxon>lamiids</taxon>
        <taxon>Solanales</taxon>
        <taxon>Solanaceae</taxon>
        <taxon>Solanoideae</taxon>
        <taxon>Hyoscyameae</taxon>
        <taxon>Anisodus</taxon>
    </lineage>
</organism>
<dbReference type="PANTHER" id="PTHR31111:SF140">
    <property type="entry name" value="MDSFBB3-ALPHA PROTEIN"/>
    <property type="match status" value="1"/>
</dbReference>
<reference evidence="2" key="1">
    <citation type="submission" date="2023-12" db="EMBL/GenBank/DDBJ databases">
        <title>Genome assembly of Anisodus tanguticus.</title>
        <authorList>
            <person name="Wang Y.-J."/>
        </authorList>
    </citation>
    <scope>NUCLEOTIDE SEQUENCE</scope>
    <source>
        <strain evidence="2">KB-2021</strain>
        <tissue evidence="2">Leaf</tissue>
    </source>
</reference>
<feature type="domain" description="F-box associated beta-propeller type 1" evidence="1">
    <location>
        <begin position="6"/>
        <end position="238"/>
    </location>
</feature>
<dbReference type="InterPro" id="IPR006527">
    <property type="entry name" value="F-box-assoc_dom_typ1"/>
</dbReference>
<dbReference type="EMBL" id="JAVYJV010000010">
    <property type="protein sequence ID" value="KAK4361334.1"/>
    <property type="molecule type" value="Genomic_DNA"/>
</dbReference>
<dbReference type="Pfam" id="PF07734">
    <property type="entry name" value="FBA_1"/>
    <property type="match status" value="1"/>
</dbReference>
<dbReference type="PANTHER" id="PTHR31111">
    <property type="entry name" value="BNAA05G37150D PROTEIN-RELATED"/>
    <property type="match status" value="1"/>
</dbReference>
<dbReference type="AlphaFoldDB" id="A0AAE1RYW7"/>
<evidence type="ECO:0000313" key="2">
    <source>
        <dbReference type="EMBL" id="KAK4361334.1"/>
    </source>
</evidence>
<sequence length="323" mass="37136">MYVLGPCNGIMCLYQPPWGDVITLWNPSMRRSRMVKLSETKPLQGVHSFVSVGLAFDPQNNDFLILRILCVCQTINDVPNHVEMCSMKSFGVKGFRIIWKKLKNEMVFHTPGYSCDAIIKGMPYWLPYINDIVLCQTLVRFDVGNMVLEKLPVPPVIITGDYKHCLANFEDSHAMLMWEKRVGFCIDVSVMDEEDGWSKKRKIGPLWEFDRILGCLWNGNIVAENYERNVMVLFDPVTNSIKATLRIDNARKGSYMISNYSESLFLIEGMQPVRRQDELTHDLSRFGDQFIIILTLGELKSPLINSVNWLRCWCVADVSSFFP</sequence>
<dbReference type="InterPro" id="IPR017451">
    <property type="entry name" value="F-box-assoc_interact_dom"/>
</dbReference>
<evidence type="ECO:0000259" key="1">
    <source>
        <dbReference type="Pfam" id="PF07734"/>
    </source>
</evidence>
<dbReference type="Proteomes" id="UP001291623">
    <property type="component" value="Unassembled WGS sequence"/>
</dbReference>
<accession>A0AAE1RYW7</accession>
<protein>
    <recommendedName>
        <fullName evidence="1">F-box associated beta-propeller type 1 domain-containing protein</fullName>
    </recommendedName>
</protein>
<name>A0AAE1RYW7_9SOLA</name>
<dbReference type="NCBIfam" id="TIGR01640">
    <property type="entry name" value="F_box_assoc_1"/>
    <property type="match status" value="1"/>
</dbReference>
<comment type="caution">
    <text evidence="2">The sequence shown here is derived from an EMBL/GenBank/DDBJ whole genome shotgun (WGS) entry which is preliminary data.</text>
</comment>
<gene>
    <name evidence="2" type="ORF">RND71_020286</name>
</gene>
<evidence type="ECO:0000313" key="3">
    <source>
        <dbReference type="Proteomes" id="UP001291623"/>
    </source>
</evidence>
<proteinExistence type="predicted"/>